<name>A0A0F9U463_9ZZZZ</name>
<comment type="caution">
    <text evidence="1">The sequence shown here is derived from an EMBL/GenBank/DDBJ whole genome shotgun (WGS) entry which is preliminary data.</text>
</comment>
<proteinExistence type="predicted"/>
<sequence>MTDWKHSLGALTPGKRVINPRFDSYVGSESWHCPESPTGAHRMLLTPSGIMPVVGVCAYCGQEKVYPPPTVEEVNRAGVIEQW</sequence>
<gene>
    <name evidence="1" type="ORF">LCGC14_0313640</name>
</gene>
<accession>A0A0F9U463</accession>
<reference evidence="1" key="1">
    <citation type="journal article" date="2015" name="Nature">
        <title>Complex archaea that bridge the gap between prokaryotes and eukaryotes.</title>
        <authorList>
            <person name="Spang A."/>
            <person name="Saw J.H."/>
            <person name="Jorgensen S.L."/>
            <person name="Zaremba-Niedzwiedzka K."/>
            <person name="Martijn J."/>
            <person name="Lind A.E."/>
            <person name="van Eijk R."/>
            <person name="Schleper C."/>
            <person name="Guy L."/>
            <person name="Ettema T.J."/>
        </authorList>
    </citation>
    <scope>NUCLEOTIDE SEQUENCE</scope>
</reference>
<dbReference type="EMBL" id="LAZR01000206">
    <property type="protein sequence ID" value="KKN82097.1"/>
    <property type="molecule type" value="Genomic_DNA"/>
</dbReference>
<evidence type="ECO:0000313" key="1">
    <source>
        <dbReference type="EMBL" id="KKN82097.1"/>
    </source>
</evidence>
<dbReference type="AlphaFoldDB" id="A0A0F9U463"/>
<protein>
    <submittedName>
        <fullName evidence="1">Uncharacterized protein</fullName>
    </submittedName>
</protein>
<organism evidence="1">
    <name type="scientific">marine sediment metagenome</name>
    <dbReference type="NCBI Taxonomy" id="412755"/>
    <lineage>
        <taxon>unclassified sequences</taxon>
        <taxon>metagenomes</taxon>
        <taxon>ecological metagenomes</taxon>
    </lineage>
</organism>